<dbReference type="Proteomes" id="UP000293902">
    <property type="component" value="Chromosome"/>
</dbReference>
<evidence type="ECO:0000256" key="2">
    <source>
        <dbReference type="ARBA" id="ARBA00022475"/>
    </source>
</evidence>
<dbReference type="GO" id="GO:0005886">
    <property type="term" value="C:plasma membrane"/>
    <property type="evidence" value="ECO:0007669"/>
    <property type="project" value="UniProtKB-SubCell"/>
</dbReference>
<dbReference type="PANTHER" id="PTHR30625">
    <property type="entry name" value="PROTEIN TOLQ"/>
    <property type="match status" value="1"/>
</dbReference>
<keyword evidence="2" id="KW-1003">Cell membrane</keyword>
<evidence type="ECO:0000313" key="11">
    <source>
        <dbReference type="Proteomes" id="UP000248798"/>
    </source>
</evidence>
<evidence type="ECO:0000313" key="10">
    <source>
        <dbReference type="EMBL" id="RAL99949.1"/>
    </source>
</evidence>
<reference evidence="10 11" key="1">
    <citation type="submission" date="2018-06" db="EMBL/GenBank/DDBJ databases">
        <title>Complete Genome Sequence of Desulfobacter hydrogenophilus (DSM3380).</title>
        <authorList>
            <person name="Marietou A."/>
            <person name="Schreiber L."/>
            <person name="Marshall I."/>
            <person name="Jorgensen B."/>
        </authorList>
    </citation>
    <scope>NUCLEOTIDE SEQUENCE [LARGE SCALE GENOMIC DNA]</scope>
    <source>
        <strain evidence="10 11">DSM 3380</strain>
    </source>
</reference>
<name>A0A328F8H7_9BACT</name>
<dbReference type="OrthoDB" id="9809716at2"/>
<feature type="transmembrane region" description="Helical" evidence="7">
    <location>
        <begin position="132"/>
        <end position="158"/>
    </location>
</feature>
<comment type="similarity">
    <text evidence="6">Belongs to the exbB/tolQ family.</text>
</comment>
<dbReference type="Proteomes" id="UP000248798">
    <property type="component" value="Unassembled WGS sequence"/>
</dbReference>
<keyword evidence="5 7" id="KW-0472">Membrane</keyword>
<evidence type="ECO:0000256" key="4">
    <source>
        <dbReference type="ARBA" id="ARBA00022989"/>
    </source>
</evidence>
<dbReference type="InterPro" id="IPR002898">
    <property type="entry name" value="MotA_ExbB_proton_chnl"/>
</dbReference>
<accession>A0A328F8H7</accession>
<sequence>MVPLIFCSFVMWTLILDRVLFFSRLEKKDIELHTLVRIMEKGNLPGKVRGMRANLVRHLMANRTRNTAVDKGIVDQCAMAMRPYLEQYLAAIAVLAAVSPLFGLLGTVTGMITTFDVITLFGTGNAKAMAGGISEALVTTQSGLVVSIPGFFMSVLLYKQSARAKSRLTEAVSILKRSL</sequence>
<keyword evidence="3 7" id="KW-0812">Transmembrane</keyword>
<feature type="transmembrane region" description="Helical" evidence="7">
    <location>
        <begin position="88"/>
        <end position="112"/>
    </location>
</feature>
<keyword evidence="4 7" id="KW-1133">Transmembrane helix</keyword>
<evidence type="ECO:0000256" key="6">
    <source>
        <dbReference type="RuleBase" id="RU004057"/>
    </source>
</evidence>
<evidence type="ECO:0000259" key="8">
    <source>
        <dbReference type="Pfam" id="PF01618"/>
    </source>
</evidence>
<evidence type="ECO:0000256" key="5">
    <source>
        <dbReference type="ARBA" id="ARBA00023136"/>
    </source>
</evidence>
<evidence type="ECO:0000313" key="12">
    <source>
        <dbReference type="Proteomes" id="UP000293902"/>
    </source>
</evidence>
<dbReference type="PANTHER" id="PTHR30625:SF11">
    <property type="entry name" value="MOTA_TOLQ_EXBB PROTON CHANNEL DOMAIN-CONTAINING PROTEIN"/>
    <property type="match status" value="1"/>
</dbReference>
<keyword evidence="6" id="KW-0813">Transport</keyword>
<evidence type="ECO:0000313" key="9">
    <source>
        <dbReference type="EMBL" id="QBH15670.1"/>
    </source>
</evidence>
<feature type="domain" description="MotA/TolQ/ExbB proton channel" evidence="8">
    <location>
        <begin position="62"/>
        <end position="167"/>
    </location>
</feature>
<keyword evidence="6" id="KW-0653">Protein transport</keyword>
<dbReference type="EMBL" id="CP036313">
    <property type="protein sequence ID" value="QBH15670.1"/>
    <property type="molecule type" value="Genomic_DNA"/>
</dbReference>
<comment type="subcellular location">
    <subcellularLocation>
        <location evidence="1">Cell membrane</location>
        <topology evidence="1">Multi-pass membrane protein</topology>
    </subcellularLocation>
    <subcellularLocation>
        <location evidence="6">Membrane</location>
        <topology evidence="6">Multi-pass membrane protein</topology>
    </subcellularLocation>
</comment>
<dbReference type="GO" id="GO:0017038">
    <property type="term" value="P:protein import"/>
    <property type="evidence" value="ECO:0007669"/>
    <property type="project" value="TreeGrafter"/>
</dbReference>
<dbReference type="AlphaFoldDB" id="A0A328F8H7"/>
<keyword evidence="12" id="KW-1185">Reference proteome</keyword>
<evidence type="ECO:0000256" key="7">
    <source>
        <dbReference type="SAM" id="Phobius"/>
    </source>
</evidence>
<organism evidence="10 11">
    <name type="scientific">Desulfobacter hydrogenophilus</name>
    <dbReference type="NCBI Taxonomy" id="2291"/>
    <lineage>
        <taxon>Bacteria</taxon>
        <taxon>Pseudomonadati</taxon>
        <taxon>Thermodesulfobacteriota</taxon>
        <taxon>Desulfobacteria</taxon>
        <taxon>Desulfobacterales</taxon>
        <taxon>Desulfobacteraceae</taxon>
        <taxon>Desulfobacter</taxon>
    </lineage>
</organism>
<dbReference type="EMBL" id="QLNI01000078">
    <property type="protein sequence ID" value="RAL99949.1"/>
    <property type="molecule type" value="Genomic_DNA"/>
</dbReference>
<proteinExistence type="inferred from homology"/>
<dbReference type="Pfam" id="PF01618">
    <property type="entry name" value="MotA_ExbB"/>
    <property type="match status" value="1"/>
</dbReference>
<reference evidence="9 12" key="2">
    <citation type="submission" date="2019-02" db="EMBL/GenBank/DDBJ databases">
        <title>Complete genome sequence of Desulfobacter hydrogenophilus AcRS1.</title>
        <authorList>
            <person name="Marietou A."/>
            <person name="Lund M.B."/>
            <person name="Marshall I.P.G."/>
            <person name="Schreiber L."/>
            <person name="Jorgensen B."/>
        </authorList>
    </citation>
    <scope>NUCLEOTIDE SEQUENCE [LARGE SCALE GENOMIC DNA]</scope>
    <source>
        <strain evidence="9 12">AcRS1</strain>
    </source>
</reference>
<dbReference type="InterPro" id="IPR050790">
    <property type="entry name" value="ExbB/TolQ_transport"/>
</dbReference>
<protein>
    <submittedName>
        <fullName evidence="10">MotA/TolQ/ExbB proton channel family protein</fullName>
    </submittedName>
</protein>
<evidence type="ECO:0000256" key="1">
    <source>
        <dbReference type="ARBA" id="ARBA00004651"/>
    </source>
</evidence>
<gene>
    <name evidence="10" type="ORF">DO021_21710</name>
    <name evidence="9" type="ORF">EYB58_20935</name>
</gene>
<evidence type="ECO:0000256" key="3">
    <source>
        <dbReference type="ARBA" id="ARBA00022692"/>
    </source>
</evidence>